<proteinExistence type="predicted"/>
<gene>
    <name evidence="2" type="ORF">GCM10022292_02970</name>
</gene>
<sequence>MNKIILYILTLFLFCACNSEDVNDCFQASGNIIQQEVVVLDFERIIVNRDIELIIKEAPEYKVIIETGEHLINDVKVEVIGNQLVLTDHNSCNYVRDYGITKIYVEAPNLKEIRTSTQYSISSDGVLNYNTLNLYSEDFNGISEFAVGDFRLQINSERLNIESNNLSFYYIRGVVEDLFVGFYSGSGRFEGEHLLAQNVHVFHRSSNDMVVNPQQKLTGNLKSTGNLISVNEPPIVEVERFYTGQLLFE</sequence>
<evidence type="ECO:0000313" key="3">
    <source>
        <dbReference type="Proteomes" id="UP001501682"/>
    </source>
</evidence>
<organism evidence="2 3">
    <name type="scientific">Winogradskyella damuponensis</name>
    <dbReference type="NCBI Taxonomy" id="943939"/>
    <lineage>
        <taxon>Bacteria</taxon>
        <taxon>Pseudomonadati</taxon>
        <taxon>Bacteroidota</taxon>
        <taxon>Flavobacteriia</taxon>
        <taxon>Flavobacteriales</taxon>
        <taxon>Flavobacteriaceae</taxon>
        <taxon>Winogradskyella</taxon>
    </lineage>
</organism>
<dbReference type="EMBL" id="BAABCB010000002">
    <property type="protein sequence ID" value="GAA4240422.1"/>
    <property type="molecule type" value="Genomic_DNA"/>
</dbReference>
<name>A0ABP8CKZ6_9FLAO</name>
<dbReference type="InterPro" id="IPR021255">
    <property type="entry name" value="DUF2807"/>
</dbReference>
<evidence type="ECO:0000313" key="2">
    <source>
        <dbReference type="EMBL" id="GAA4240422.1"/>
    </source>
</evidence>
<protein>
    <recommendedName>
        <fullName evidence="1">Putative auto-transporter adhesin head GIN domain-containing protein</fullName>
    </recommendedName>
</protein>
<reference evidence="3" key="1">
    <citation type="journal article" date="2019" name="Int. J. Syst. Evol. Microbiol.">
        <title>The Global Catalogue of Microorganisms (GCM) 10K type strain sequencing project: providing services to taxonomists for standard genome sequencing and annotation.</title>
        <authorList>
            <consortium name="The Broad Institute Genomics Platform"/>
            <consortium name="The Broad Institute Genome Sequencing Center for Infectious Disease"/>
            <person name="Wu L."/>
            <person name="Ma J."/>
        </authorList>
    </citation>
    <scope>NUCLEOTIDE SEQUENCE [LARGE SCALE GENOMIC DNA]</scope>
    <source>
        <strain evidence="3">JCM 17633</strain>
    </source>
</reference>
<dbReference type="Gene3D" id="2.160.20.120">
    <property type="match status" value="1"/>
</dbReference>
<dbReference type="Pfam" id="PF10988">
    <property type="entry name" value="DUF2807"/>
    <property type="match status" value="1"/>
</dbReference>
<dbReference type="Proteomes" id="UP001501682">
    <property type="component" value="Unassembled WGS sequence"/>
</dbReference>
<dbReference type="RefSeq" id="WP_344712060.1">
    <property type="nucleotide sequence ID" value="NZ_BAABCB010000002.1"/>
</dbReference>
<dbReference type="PROSITE" id="PS51257">
    <property type="entry name" value="PROKAR_LIPOPROTEIN"/>
    <property type="match status" value="1"/>
</dbReference>
<keyword evidence="3" id="KW-1185">Reference proteome</keyword>
<feature type="domain" description="Putative auto-transporter adhesin head GIN" evidence="1">
    <location>
        <begin position="41"/>
        <end position="233"/>
    </location>
</feature>
<accession>A0ABP8CKZ6</accession>
<comment type="caution">
    <text evidence="2">The sequence shown here is derived from an EMBL/GenBank/DDBJ whole genome shotgun (WGS) entry which is preliminary data.</text>
</comment>
<evidence type="ECO:0000259" key="1">
    <source>
        <dbReference type="Pfam" id="PF10988"/>
    </source>
</evidence>